<dbReference type="AlphaFoldDB" id="A0A0V8HBY2"/>
<dbReference type="PROSITE" id="PS51352">
    <property type="entry name" value="THIOREDOXIN_2"/>
    <property type="match status" value="1"/>
</dbReference>
<dbReference type="PROSITE" id="PS00194">
    <property type="entry name" value="THIOREDOXIN_1"/>
    <property type="match status" value="1"/>
</dbReference>
<sequence>MNKRNFALAIVALLVGIFLVNLFQDQQEKKEKEEAAQLAKESMDLSNAAAEEGLSKGASAPDFELTTLNGEKVKLSDYKGKKVILNFWATWCPPCKAEMPHMQKYYEKNAEKENVEILAVNLTSMDDGKDKVQEFADGYELTFPIPLDVDGAIGEEYRAFTIPTTYMVDTKGLIQHKIVGPMNEDMMAEMVSGMD</sequence>
<keyword evidence="1" id="KW-1015">Disulfide bond</keyword>
<dbReference type="InterPro" id="IPR017937">
    <property type="entry name" value="Thioredoxin_CS"/>
</dbReference>
<dbReference type="Pfam" id="PF00578">
    <property type="entry name" value="AhpC-TSA"/>
    <property type="match status" value="1"/>
</dbReference>
<evidence type="ECO:0000313" key="4">
    <source>
        <dbReference type="EMBL" id="SCC28074.1"/>
    </source>
</evidence>
<dbReference type="PANTHER" id="PTHR42852:SF1">
    <property type="entry name" value="THIOREDOXIN-LIKE PROTEIN YNEN"/>
    <property type="match status" value="1"/>
</dbReference>
<dbReference type="RefSeq" id="WP_058299582.1">
    <property type="nucleotide sequence ID" value="NZ_FMAU01000005.1"/>
</dbReference>
<accession>A0A0V8HBY2</accession>
<protein>
    <submittedName>
        <fullName evidence="4">Peroxiredoxin</fullName>
    </submittedName>
</protein>
<keyword evidence="2" id="KW-1133">Transmembrane helix</keyword>
<keyword evidence="5" id="KW-1185">Reference proteome</keyword>
<dbReference type="OrthoDB" id="25753at2"/>
<evidence type="ECO:0000313" key="5">
    <source>
        <dbReference type="Proteomes" id="UP000181997"/>
    </source>
</evidence>
<dbReference type="EMBL" id="FMAU01000005">
    <property type="protein sequence ID" value="SCC28074.1"/>
    <property type="molecule type" value="Genomic_DNA"/>
</dbReference>
<keyword evidence="2" id="KW-0472">Membrane</keyword>
<dbReference type="GO" id="GO:0016209">
    <property type="term" value="F:antioxidant activity"/>
    <property type="evidence" value="ECO:0007669"/>
    <property type="project" value="InterPro"/>
</dbReference>
<feature type="transmembrane region" description="Helical" evidence="2">
    <location>
        <begin position="6"/>
        <end position="23"/>
    </location>
</feature>
<gene>
    <name evidence="4" type="ORF">GA0061094_3656</name>
</gene>
<dbReference type="SUPFAM" id="SSF52833">
    <property type="entry name" value="Thioredoxin-like"/>
    <property type="match status" value="1"/>
</dbReference>
<dbReference type="Gene3D" id="3.40.30.10">
    <property type="entry name" value="Glutaredoxin"/>
    <property type="match status" value="1"/>
</dbReference>
<name>A0A0V8HBY2_9BACI</name>
<feature type="domain" description="Thioredoxin" evidence="3">
    <location>
        <begin position="54"/>
        <end position="195"/>
    </location>
</feature>
<reference evidence="5" key="1">
    <citation type="submission" date="2016-08" db="EMBL/GenBank/DDBJ databases">
        <authorList>
            <person name="Varghese N."/>
            <person name="Submissions Spin"/>
        </authorList>
    </citation>
    <scope>NUCLEOTIDE SEQUENCE [LARGE SCALE GENOMIC DNA]</scope>
    <source>
        <strain evidence="5">SGD-1123</strain>
    </source>
</reference>
<dbReference type="InterPro" id="IPR036249">
    <property type="entry name" value="Thioredoxin-like_sf"/>
</dbReference>
<evidence type="ECO:0000259" key="3">
    <source>
        <dbReference type="PROSITE" id="PS51352"/>
    </source>
</evidence>
<keyword evidence="2" id="KW-0812">Transmembrane</keyword>
<evidence type="ECO:0000256" key="2">
    <source>
        <dbReference type="SAM" id="Phobius"/>
    </source>
</evidence>
<dbReference type="GO" id="GO:0016491">
    <property type="term" value="F:oxidoreductase activity"/>
    <property type="evidence" value="ECO:0007669"/>
    <property type="project" value="InterPro"/>
</dbReference>
<dbReference type="InterPro" id="IPR000866">
    <property type="entry name" value="AhpC/TSA"/>
</dbReference>
<evidence type="ECO:0000256" key="1">
    <source>
        <dbReference type="ARBA" id="ARBA00023157"/>
    </source>
</evidence>
<dbReference type="InterPro" id="IPR013766">
    <property type="entry name" value="Thioredoxin_domain"/>
</dbReference>
<dbReference type="CDD" id="cd02966">
    <property type="entry name" value="TlpA_like_family"/>
    <property type="match status" value="1"/>
</dbReference>
<organism evidence="4 5">
    <name type="scientific">[Bacillus] enclensis</name>
    <dbReference type="NCBI Taxonomy" id="1402860"/>
    <lineage>
        <taxon>Bacteria</taxon>
        <taxon>Bacillati</taxon>
        <taxon>Bacillota</taxon>
        <taxon>Bacilli</taxon>
        <taxon>Bacillales</taxon>
        <taxon>Bacillaceae</taxon>
        <taxon>Rossellomorea</taxon>
    </lineage>
</organism>
<dbReference type="InterPro" id="IPR050553">
    <property type="entry name" value="Thioredoxin_ResA/DsbE_sf"/>
</dbReference>
<dbReference type="PANTHER" id="PTHR42852">
    <property type="entry name" value="THIOL:DISULFIDE INTERCHANGE PROTEIN DSBE"/>
    <property type="match status" value="1"/>
</dbReference>
<dbReference type="Proteomes" id="UP000181997">
    <property type="component" value="Unassembled WGS sequence"/>
</dbReference>
<proteinExistence type="predicted"/>